<evidence type="ECO:0000313" key="1">
    <source>
        <dbReference type="EMBL" id="RHW31887.1"/>
    </source>
</evidence>
<dbReference type="AlphaFoldDB" id="A0A417YGE3"/>
<gene>
    <name evidence="1" type="ORF">D1B32_11655</name>
</gene>
<organism evidence="1 2">
    <name type="scientific">Oceanobacillus profundus</name>
    <dbReference type="NCBI Taxonomy" id="372463"/>
    <lineage>
        <taxon>Bacteria</taxon>
        <taxon>Bacillati</taxon>
        <taxon>Bacillota</taxon>
        <taxon>Bacilli</taxon>
        <taxon>Bacillales</taxon>
        <taxon>Bacillaceae</taxon>
        <taxon>Oceanobacillus</taxon>
    </lineage>
</organism>
<accession>A0A417YGE3</accession>
<protein>
    <submittedName>
        <fullName evidence="1">Uncharacterized protein</fullName>
    </submittedName>
</protein>
<dbReference type="EMBL" id="QWEH01000007">
    <property type="protein sequence ID" value="RHW31887.1"/>
    <property type="molecule type" value="Genomic_DNA"/>
</dbReference>
<sequence>MNHLIIFPEIYITEVLETYLSAIEKSHSTKSIVRNNGLVAVKSGYLTNTFPVFLKKNNIPFDYHKTINGASLIQYSRKDFDKAIYCNHVGEHLLRVNDIHDIVTDFANGIGSNTAESALISIAKLVRENDPVKSGRIKDISEYTKGE</sequence>
<comment type="caution">
    <text evidence="1">The sequence shown here is derived from an EMBL/GenBank/DDBJ whole genome shotgun (WGS) entry which is preliminary data.</text>
</comment>
<keyword evidence="2" id="KW-1185">Reference proteome</keyword>
<reference evidence="1 2" key="1">
    <citation type="journal article" date="2007" name="Int. J. Syst. Evol. Microbiol.">
        <title>Oceanobacillus profundus sp. nov., isolated from a deep-sea sediment core.</title>
        <authorList>
            <person name="Kim Y.G."/>
            <person name="Choi D.H."/>
            <person name="Hyun S."/>
            <person name="Cho B.C."/>
        </authorList>
    </citation>
    <scope>NUCLEOTIDE SEQUENCE [LARGE SCALE GENOMIC DNA]</scope>
    <source>
        <strain evidence="1 2">DSM 18246</strain>
    </source>
</reference>
<evidence type="ECO:0000313" key="2">
    <source>
        <dbReference type="Proteomes" id="UP000285456"/>
    </source>
</evidence>
<proteinExistence type="predicted"/>
<dbReference type="Proteomes" id="UP000285456">
    <property type="component" value="Unassembled WGS sequence"/>
</dbReference>
<dbReference type="RefSeq" id="WP_118889445.1">
    <property type="nucleotide sequence ID" value="NZ_PHUT01000007.1"/>
</dbReference>
<name>A0A417YGE3_9BACI</name>